<reference evidence="1" key="1">
    <citation type="journal article" date="2023" name="bioRxiv">
        <title>Improved chromosome-level genome assembly for marigold (Tagetes erecta).</title>
        <authorList>
            <person name="Jiang F."/>
            <person name="Yuan L."/>
            <person name="Wang S."/>
            <person name="Wang H."/>
            <person name="Xu D."/>
            <person name="Wang A."/>
            <person name="Fan W."/>
        </authorList>
    </citation>
    <scope>NUCLEOTIDE SEQUENCE</scope>
    <source>
        <strain evidence="1">WSJ</strain>
        <tissue evidence="1">Leaf</tissue>
    </source>
</reference>
<evidence type="ECO:0000313" key="1">
    <source>
        <dbReference type="EMBL" id="KAK1406281.1"/>
    </source>
</evidence>
<gene>
    <name evidence="1" type="ORF">QVD17_41574</name>
</gene>
<comment type="caution">
    <text evidence="1">The sequence shown here is derived from an EMBL/GenBank/DDBJ whole genome shotgun (WGS) entry which is preliminary data.</text>
</comment>
<sequence length="68" mass="7523">MDCALQRCGFVVFYCCKSCSFVLLYALFHFTAPKVSGSYGDKKNRAGYVSPLFVCVKHEDLGTSSIVN</sequence>
<proteinExistence type="predicted"/>
<dbReference type="AlphaFoldDB" id="A0AAD8JMD3"/>
<dbReference type="Proteomes" id="UP001229421">
    <property type="component" value="Unassembled WGS sequence"/>
</dbReference>
<protein>
    <submittedName>
        <fullName evidence="1">Uncharacterized protein</fullName>
    </submittedName>
</protein>
<evidence type="ECO:0000313" key="2">
    <source>
        <dbReference type="Proteomes" id="UP001229421"/>
    </source>
</evidence>
<organism evidence="1 2">
    <name type="scientific">Tagetes erecta</name>
    <name type="common">African marigold</name>
    <dbReference type="NCBI Taxonomy" id="13708"/>
    <lineage>
        <taxon>Eukaryota</taxon>
        <taxon>Viridiplantae</taxon>
        <taxon>Streptophyta</taxon>
        <taxon>Embryophyta</taxon>
        <taxon>Tracheophyta</taxon>
        <taxon>Spermatophyta</taxon>
        <taxon>Magnoliopsida</taxon>
        <taxon>eudicotyledons</taxon>
        <taxon>Gunneridae</taxon>
        <taxon>Pentapetalae</taxon>
        <taxon>asterids</taxon>
        <taxon>campanulids</taxon>
        <taxon>Asterales</taxon>
        <taxon>Asteraceae</taxon>
        <taxon>Asteroideae</taxon>
        <taxon>Heliantheae alliance</taxon>
        <taxon>Tageteae</taxon>
        <taxon>Tagetes</taxon>
    </lineage>
</organism>
<accession>A0AAD8JMD3</accession>
<name>A0AAD8JMD3_TARER</name>
<keyword evidence="2" id="KW-1185">Reference proteome</keyword>
<dbReference type="EMBL" id="JAUHHV010000012">
    <property type="protein sequence ID" value="KAK1406281.1"/>
    <property type="molecule type" value="Genomic_DNA"/>
</dbReference>